<feature type="domain" description="SWIM-type" evidence="2">
    <location>
        <begin position="203"/>
        <end position="223"/>
    </location>
</feature>
<name>A0AAJ0AQK2_9PEZI</name>
<dbReference type="Pfam" id="PF04434">
    <property type="entry name" value="SWIM"/>
    <property type="match status" value="1"/>
</dbReference>
<evidence type="ECO:0000259" key="2">
    <source>
        <dbReference type="Pfam" id="PF04434"/>
    </source>
</evidence>
<dbReference type="InterPro" id="IPR007527">
    <property type="entry name" value="Znf_SWIM"/>
</dbReference>
<accession>A0AAJ0AQK2</accession>
<protein>
    <recommendedName>
        <fullName evidence="2">SWIM-type domain-containing protein</fullName>
    </recommendedName>
</protein>
<gene>
    <name evidence="3" type="ORF">BDP55DRAFT_726437</name>
</gene>
<dbReference type="EMBL" id="JAHMHR010000011">
    <property type="protein sequence ID" value="KAK1688544.1"/>
    <property type="molecule type" value="Genomic_DNA"/>
</dbReference>
<sequence>MSFSPASTQSDILPTPRILITNLINSLTSAPLPPPANAGTNSNVASITAGDAPNPLKTLPQSHRPLLVTLHVLFPSLVLPALDLLDRNLVTRVVPETSTTTTAASAGHGQGHGSREGNPTNPAPARQHQPSNTSTTTASDTNREAVADGQGSSPPRPHLQPAAAKQPPAAAAAAVFHLVRSVASTMTRRHHAVATSASASTTYLVQLDAWNCSCANFAYEAFPAVDSGGSGSGGAGAGHGGGAESDLVIMGIDEADDSDSDANDVINAACELSDWQFGGLSLDGVDDGGVPCCKHLLACLLSEQWGDTLGKYVTERRVSREEMAGLVADV</sequence>
<dbReference type="RefSeq" id="XP_060432239.1">
    <property type="nucleotide sequence ID" value="XM_060579150.1"/>
</dbReference>
<reference evidence="3" key="1">
    <citation type="submission" date="2021-06" db="EMBL/GenBank/DDBJ databases">
        <title>Comparative genomics, transcriptomics and evolutionary studies reveal genomic signatures of adaptation to plant cell wall in hemibiotrophic fungi.</title>
        <authorList>
            <consortium name="DOE Joint Genome Institute"/>
            <person name="Baroncelli R."/>
            <person name="Diaz J.F."/>
            <person name="Benocci T."/>
            <person name="Peng M."/>
            <person name="Battaglia E."/>
            <person name="Haridas S."/>
            <person name="Andreopoulos W."/>
            <person name="Labutti K."/>
            <person name="Pangilinan J."/>
            <person name="Floch G.L."/>
            <person name="Makela M.R."/>
            <person name="Henrissat B."/>
            <person name="Grigoriev I.V."/>
            <person name="Crouch J.A."/>
            <person name="De Vries R.P."/>
            <person name="Sukno S.A."/>
            <person name="Thon M.R."/>
        </authorList>
    </citation>
    <scope>NUCLEOTIDE SEQUENCE</scope>
    <source>
        <strain evidence="3">CBS 193.32</strain>
    </source>
</reference>
<feature type="compositionally biased region" description="Low complexity" evidence="1">
    <location>
        <begin position="131"/>
        <end position="140"/>
    </location>
</feature>
<dbReference type="GeneID" id="85463676"/>
<evidence type="ECO:0000256" key="1">
    <source>
        <dbReference type="SAM" id="MobiDB-lite"/>
    </source>
</evidence>
<keyword evidence="4" id="KW-1185">Reference proteome</keyword>
<dbReference type="GO" id="GO:0008270">
    <property type="term" value="F:zinc ion binding"/>
    <property type="evidence" value="ECO:0007669"/>
    <property type="project" value="InterPro"/>
</dbReference>
<feature type="region of interest" description="Disordered" evidence="1">
    <location>
        <begin position="99"/>
        <end position="167"/>
    </location>
</feature>
<evidence type="ECO:0000313" key="3">
    <source>
        <dbReference type="EMBL" id="KAK1688544.1"/>
    </source>
</evidence>
<evidence type="ECO:0000313" key="4">
    <source>
        <dbReference type="Proteomes" id="UP001224890"/>
    </source>
</evidence>
<dbReference type="Proteomes" id="UP001224890">
    <property type="component" value="Unassembled WGS sequence"/>
</dbReference>
<organism evidence="3 4">
    <name type="scientific">Colletotrichum godetiae</name>
    <dbReference type="NCBI Taxonomy" id="1209918"/>
    <lineage>
        <taxon>Eukaryota</taxon>
        <taxon>Fungi</taxon>
        <taxon>Dikarya</taxon>
        <taxon>Ascomycota</taxon>
        <taxon>Pezizomycotina</taxon>
        <taxon>Sordariomycetes</taxon>
        <taxon>Hypocreomycetidae</taxon>
        <taxon>Glomerellales</taxon>
        <taxon>Glomerellaceae</taxon>
        <taxon>Colletotrichum</taxon>
        <taxon>Colletotrichum acutatum species complex</taxon>
    </lineage>
</organism>
<proteinExistence type="predicted"/>
<comment type="caution">
    <text evidence="3">The sequence shown here is derived from an EMBL/GenBank/DDBJ whole genome shotgun (WGS) entry which is preliminary data.</text>
</comment>
<dbReference type="AlphaFoldDB" id="A0AAJ0AQK2"/>